<accession>A0A7G5ECA9</accession>
<evidence type="ECO:0000313" key="16">
    <source>
        <dbReference type="EMBL" id="QMV71634.1"/>
    </source>
</evidence>
<evidence type="ECO:0000256" key="12">
    <source>
        <dbReference type="NCBIfam" id="TIGR00674"/>
    </source>
</evidence>
<dbReference type="SMART" id="SM01130">
    <property type="entry name" value="DHDPS"/>
    <property type="match status" value="1"/>
</dbReference>
<evidence type="ECO:0000256" key="6">
    <source>
        <dbReference type="ARBA" id="ARBA00022605"/>
    </source>
</evidence>
<keyword evidence="9 13" id="KW-0456">Lyase</keyword>
<dbReference type="GO" id="GO:0019877">
    <property type="term" value="P:diaminopimelate biosynthetic process"/>
    <property type="evidence" value="ECO:0007669"/>
    <property type="project" value="UniProtKB-KW"/>
</dbReference>
<evidence type="ECO:0000256" key="1">
    <source>
        <dbReference type="ARBA" id="ARBA00003294"/>
    </source>
</evidence>
<evidence type="ECO:0000313" key="17">
    <source>
        <dbReference type="Proteomes" id="UP000515240"/>
    </source>
</evidence>
<keyword evidence="8" id="KW-0457">Lysine biosynthesis</keyword>
<comment type="similarity">
    <text evidence="3 13">Belongs to the DapA family.</text>
</comment>
<dbReference type="SUPFAM" id="SSF51569">
    <property type="entry name" value="Aldolase"/>
    <property type="match status" value="1"/>
</dbReference>
<dbReference type="PANTHER" id="PTHR12128:SF66">
    <property type="entry name" value="4-HYDROXY-2-OXOGLUTARATE ALDOLASE, MITOCHONDRIAL"/>
    <property type="match status" value="1"/>
</dbReference>
<proteinExistence type="inferred from homology"/>
<dbReference type="PANTHER" id="PTHR12128">
    <property type="entry name" value="DIHYDRODIPICOLINATE SYNTHASE"/>
    <property type="match status" value="1"/>
</dbReference>
<feature type="active site" description="Schiff-base intermediate with substrate" evidence="14">
    <location>
        <position position="169"/>
    </location>
</feature>
<evidence type="ECO:0000256" key="13">
    <source>
        <dbReference type="PIRNR" id="PIRNR001365"/>
    </source>
</evidence>
<feature type="active site" description="Proton donor/acceptor" evidence="14">
    <location>
        <position position="141"/>
    </location>
</feature>
<evidence type="ECO:0000256" key="11">
    <source>
        <dbReference type="ARBA" id="ARBA00047836"/>
    </source>
</evidence>
<evidence type="ECO:0000256" key="15">
    <source>
        <dbReference type="PIRSR" id="PIRSR001365-2"/>
    </source>
</evidence>
<comment type="function">
    <text evidence="1">Catalyzes the condensation of (S)-aspartate-beta-semialdehyde [(S)-ASA] and pyruvate to 4-hydroxy-tetrahydrodipicolinate (HTPA).</text>
</comment>
<dbReference type="NCBIfam" id="TIGR00674">
    <property type="entry name" value="dapA"/>
    <property type="match status" value="1"/>
</dbReference>
<evidence type="ECO:0000256" key="9">
    <source>
        <dbReference type="ARBA" id="ARBA00023239"/>
    </source>
</evidence>
<feature type="binding site" evidence="15">
    <location>
        <position position="211"/>
    </location>
    <ligand>
        <name>pyruvate</name>
        <dbReference type="ChEBI" id="CHEBI:15361"/>
    </ligand>
</feature>
<keyword evidence="7" id="KW-0220">Diaminopimelate biosynthesis</keyword>
<evidence type="ECO:0000256" key="5">
    <source>
        <dbReference type="ARBA" id="ARBA00022490"/>
    </source>
</evidence>
<keyword evidence="10" id="KW-0704">Schiff base</keyword>
<evidence type="ECO:0000256" key="7">
    <source>
        <dbReference type="ARBA" id="ARBA00022915"/>
    </source>
</evidence>
<dbReference type="Proteomes" id="UP000515240">
    <property type="component" value="Chromosome"/>
</dbReference>
<dbReference type="CDD" id="cd00408">
    <property type="entry name" value="DHDPS-like"/>
    <property type="match status" value="1"/>
</dbReference>
<reference evidence="16 17" key="1">
    <citation type="journal article" date="2020" name="G3 (Bethesda)">
        <title>CeMbio - The Caenorhabditis elegans Microbiome Resource.</title>
        <authorList>
            <person name="Dirksen P."/>
            <person name="Assie A."/>
            <person name="Zimmermann J."/>
            <person name="Zhang F."/>
            <person name="Tietje A.M."/>
            <person name="Marsh S.A."/>
            <person name="Felix M.A."/>
            <person name="Shapira M."/>
            <person name="Kaleta C."/>
            <person name="Schulenburg H."/>
            <person name="Samuel B."/>
        </authorList>
    </citation>
    <scope>NUCLEOTIDE SEQUENCE [LARGE SCALE GENOMIC DNA]</scope>
    <source>
        <strain evidence="16 17">BIGb0172</strain>
    </source>
</reference>
<sequence length="304" mass="32669">MTTRITSEQLRGIFPALATPVTADGQIDTQAVRALLDHLQGSGISGTVPLGGTGEYGALSRNERARMVAAVREHQAADLPVLAGVLDPGYYDAIASGQALADAGADALMVLTPYYTTPSQQGIRDYFMRYADASPLPVVIYEIPYRTRISIAPEVLHELSRHENIIGMKACNTDMYHFLKVVQGADASFAVLSGEDTIFPAQMLCGAQGGIIVTANLLPKTWTRMYELLSSGKTQEALALHQELIGLLDLAFAETNPGPMKSVWDLVGVQAPHLLAPLVDCNPALSTRLREALTARLQAERQAA</sequence>
<evidence type="ECO:0000256" key="3">
    <source>
        <dbReference type="ARBA" id="ARBA00007592"/>
    </source>
</evidence>
<name>A0A7G5ECA9_9BURK</name>
<dbReference type="InterPro" id="IPR013785">
    <property type="entry name" value="Aldolase_TIM"/>
</dbReference>
<evidence type="ECO:0000256" key="10">
    <source>
        <dbReference type="ARBA" id="ARBA00023270"/>
    </source>
</evidence>
<evidence type="ECO:0000256" key="4">
    <source>
        <dbReference type="ARBA" id="ARBA00012086"/>
    </source>
</evidence>
<feature type="binding site" evidence="15">
    <location>
        <position position="53"/>
    </location>
    <ligand>
        <name>pyruvate</name>
        <dbReference type="ChEBI" id="CHEBI:15361"/>
    </ligand>
</feature>
<evidence type="ECO:0000256" key="2">
    <source>
        <dbReference type="ARBA" id="ARBA00005120"/>
    </source>
</evidence>
<dbReference type="PRINTS" id="PR00146">
    <property type="entry name" value="DHPICSNTHASE"/>
</dbReference>
<evidence type="ECO:0000256" key="14">
    <source>
        <dbReference type="PIRSR" id="PIRSR001365-1"/>
    </source>
</evidence>
<comment type="pathway">
    <text evidence="2">Amino-acid biosynthesis; L-lysine biosynthesis via DAP pathway; (S)-tetrahydrodipicolinate from L-aspartate: step 3/4.</text>
</comment>
<dbReference type="PIRSF" id="PIRSF001365">
    <property type="entry name" value="DHDPS"/>
    <property type="match status" value="1"/>
</dbReference>
<dbReference type="Gene3D" id="3.20.20.70">
    <property type="entry name" value="Aldolase class I"/>
    <property type="match status" value="1"/>
</dbReference>
<dbReference type="RefSeq" id="WP_182326068.1">
    <property type="nucleotide sequence ID" value="NZ_CP058554.1"/>
</dbReference>
<dbReference type="GO" id="GO:0008840">
    <property type="term" value="F:4-hydroxy-tetrahydrodipicolinate synthase activity"/>
    <property type="evidence" value="ECO:0007669"/>
    <property type="project" value="UniProtKB-UniRule"/>
</dbReference>
<protein>
    <recommendedName>
        <fullName evidence="4 12">4-hydroxy-tetrahydrodipicolinate synthase</fullName>
        <ecNumber evidence="4 12">4.3.3.7</ecNumber>
    </recommendedName>
</protein>
<keyword evidence="6" id="KW-0028">Amino-acid biosynthesis</keyword>
<dbReference type="InterPro" id="IPR002220">
    <property type="entry name" value="DapA-like"/>
</dbReference>
<organism evidence="16 17">
    <name type="scientific">Comamonas piscis</name>
    <dbReference type="NCBI Taxonomy" id="1562974"/>
    <lineage>
        <taxon>Bacteria</taxon>
        <taxon>Pseudomonadati</taxon>
        <taxon>Pseudomonadota</taxon>
        <taxon>Betaproteobacteria</taxon>
        <taxon>Burkholderiales</taxon>
        <taxon>Comamonadaceae</taxon>
        <taxon>Comamonas</taxon>
    </lineage>
</organism>
<dbReference type="AlphaFoldDB" id="A0A7G5ECA9"/>
<evidence type="ECO:0000256" key="8">
    <source>
        <dbReference type="ARBA" id="ARBA00023154"/>
    </source>
</evidence>
<dbReference type="Pfam" id="PF00701">
    <property type="entry name" value="DHDPS"/>
    <property type="match status" value="1"/>
</dbReference>
<dbReference type="KEGG" id="cpis:HS961_01615"/>
<keyword evidence="5" id="KW-0963">Cytoplasm</keyword>
<dbReference type="InterPro" id="IPR005263">
    <property type="entry name" value="DapA"/>
</dbReference>
<dbReference type="EC" id="4.3.3.7" evidence="4 12"/>
<comment type="catalytic activity">
    <reaction evidence="11">
        <text>L-aspartate 4-semialdehyde + pyruvate = (2S,4S)-4-hydroxy-2,3,4,5-tetrahydrodipicolinate + H2O + H(+)</text>
        <dbReference type="Rhea" id="RHEA:34171"/>
        <dbReference type="ChEBI" id="CHEBI:15361"/>
        <dbReference type="ChEBI" id="CHEBI:15377"/>
        <dbReference type="ChEBI" id="CHEBI:15378"/>
        <dbReference type="ChEBI" id="CHEBI:67139"/>
        <dbReference type="ChEBI" id="CHEBI:537519"/>
        <dbReference type="EC" id="4.3.3.7"/>
    </reaction>
</comment>
<keyword evidence="17" id="KW-1185">Reference proteome</keyword>
<gene>
    <name evidence="16" type="primary">dapA</name>
    <name evidence="16" type="ORF">HS961_01615</name>
</gene>
<dbReference type="GO" id="GO:0009089">
    <property type="term" value="P:lysine biosynthetic process via diaminopimelate"/>
    <property type="evidence" value="ECO:0007669"/>
    <property type="project" value="UniProtKB-UniRule"/>
</dbReference>
<dbReference type="UniPathway" id="UPA00034">
    <property type="reaction ID" value="UER00017"/>
</dbReference>
<dbReference type="EMBL" id="CP058554">
    <property type="protein sequence ID" value="QMV71634.1"/>
    <property type="molecule type" value="Genomic_DNA"/>
</dbReference>